<evidence type="ECO:0000256" key="4">
    <source>
        <dbReference type="SAM" id="MobiDB-lite"/>
    </source>
</evidence>
<sequence>MAERLALFATTARGTEDLLAEELRELGARRIRQDRGGVRFLASLDEALRVCLWSRIAMRVLYPLGEFEAHGAEGLYEAAASVPWEEHLTTENTFAVEATLKDSEHSHSGFVALKVKDALVDRMRGTLGARPDVNTRNPDVSVVAHLARERLSLSLDLCGEPLHRRGYRVRPTPAPLKETLAAALLRAARYTGEESVVDPMCGSGTLLIEAGLIARRRAPGIGRSFAVERWPHLGARAKELLEDLRADARRNERKVTVALRGFDKDPEALDAARRNVQAARLSEEIEITEGDATKPLPLPEGGGLLITNPPYGERIGTGGQKGMKSFYFKLGENLRTLDGWRIYVLSGNPAFESAFHARPSARRDVWNGPIPCTLLGYRIGMKGPASEKEDSEPALGVAQQAKDVAPVRPEDEGEEQS</sequence>
<reference evidence="6 7" key="1">
    <citation type="submission" date="2014-04" db="EMBL/GenBank/DDBJ databases">
        <title>Genome assembly of Hyalangium minutum DSM 14724.</title>
        <authorList>
            <person name="Sharma G."/>
            <person name="Subramanian S."/>
        </authorList>
    </citation>
    <scope>NUCLEOTIDE SEQUENCE [LARGE SCALE GENOMIC DNA]</scope>
    <source>
        <strain evidence="6 7">DSM 14724</strain>
    </source>
</reference>
<evidence type="ECO:0000256" key="1">
    <source>
        <dbReference type="ARBA" id="ARBA00022603"/>
    </source>
</evidence>
<dbReference type="PANTHER" id="PTHR47313">
    <property type="entry name" value="RIBOSOMAL RNA LARGE SUBUNIT METHYLTRANSFERASE K/L"/>
    <property type="match status" value="1"/>
</dbReference>
<dbReference type="PROSITE" id="PS51165">
    <property type="entry name" value="THUMP"/>
    <property type="match status" value="1"/>
</dbReference>
<evidence type="ECO:0000313" key="7">
    <source>
        <dbReference type="Proteomes" id="UP000028725"/>
    </source>
</evidence>
<name>A0A085WJ42_9BACT</name>
<dbReference type="RefSeq" id="WP_044190560.1">
    <property type="nucleotide sequence ID" value="NZ_JMCB01000007.1"/>
</dbReference>
<accession>A0A085WJ42</accession>
<dbReference type="InterPro" id="IPR053943">
    <property type="entry name" value="RlmKL-like_Mtase_CS"/>
</dbReference>
<gene>
    <name evidence="6" type="ORF">DB31_8188</name>
</gene>
<dbReference type="Proteomes" id="UP000028725">
    <property type="component" value="Unassembled WGS sequence"/>
</dbReference>
<dbReference type="PATRIC" id="fig|394096.3.peg.4228"/>
<dbReference type="PANTHER" id="PTHR47313:SF1">
    <property type="entry name" value="RIBOSOMAL RNA LARGE SUBUNIT METHYLTRANSFERASE K_L"/>
    <property type="match status" value="1"/>
</dbReference>
<dbReference type="STRING" id="394096.DB31_8188"/>
<keyword evidence="3" id="KW-0694">RNA-binding</keyword>
<dbReference type="GO" id="GO:0070043">
    <property type="term" value="F:rRNA (guanine-N7-)-methyltransferase activity"/>
    <property type="evidence" value="ECO:0007669"/>
    <property type="project" value="TreeGrafter"/>
</dbReference>
<keyword evidence="2 6" id="KW-0808">Transferase</keyword>
<dbReference type="SUPFAM" id="SSF53335">
    <property type="entry name" value="S-adenosyl-L-methionine-dependent methyltransferases"/>
    <property type="match status" value="1"/>
</dbReference>
<dbReference type="SMART" id="SM00981">
    <property type="entry name" value="THUMP"/>
    <property type="match status" value="1"/>
</dbReference>
<proteinExistence type="predicted"/>
<dbReference type="GO" id="GO:0008990">
    <property type="term" value="F:rRNA (guanine-N2-)-methyltransferase activity"/>
    <property type="evidence" value="ECO:0007669"/>
    <property type="project" value="TreeGrafter"/>
</dbReference>
<protein>
    <submittedName>
        <fullName evidence="6">23S rRNA (Guanine-N-2-)-methyltransferase rlmL</fullName>
    </submittedName>
</protein>
<dbReference type="Pfam" id="PF22020">
    <property type="entry name" value="RlmL_1st"/>
    <property type="match status" value="1"/>
</dbReference>
<dbReference type="EMBL" id="JMCB01000007">
    <property type="protein sequence ID" value="KFE67705.1"/>
    <property type="molecule type" value="Genomic_DNA"/>
</dbReference>
<keyword evidence="7" id="KW-1185">Reference proteome</keyword>
<evidence type="ECO:0000313" key="6">
    <source>
        <dbReference type="EMBL" id="KFE67705.1"/>
    </source>
</evidence>
<dbReference type="InterPro" id="IPR000241">
    <property type="entry name" value="RlmKL-like_Mtase"/>
</dbReference>
<dbReference type="GO" id="GO:0003723">
    <property type="term" value="F:RNA binding"/>
    <property type="evidence" value="ECO:0007669"/>
    <property type="project" value="UniProtKB-UniRule"/>
</dbReference>
<dbReference type="InterPro" id="IPR004114">
    <property type="entry name" value="THUMP_dom"/>
</dbReference>
<evidence type="ECO:0000256" key="2">
    <source>
        <dbReference type="ARBA" id="ARBA00022679"/>
    </source>
</evidence>
<dbReference type="InterPro" id="IPR029063">
    <property type="entry name" value="SAM-dependent_MTases_sf"/>
</dbReference>
<dbReference type="OrthoDB" id="9809404at2"/>
<keyword evidence="1 6" id="KW-0489">Methyltransferase</keyword>
<dbReference type="InterPro" id="IPR054170">
    <property type="entry name" value="RlmL_1st"/>
</dbReference>
<comment type="caution">
    <text evidence="6">The sequence shown here is derived from an EMBL/GenBank/DDBJ whole genome shotgun (WGS) entry which is preliminary data.</text>
</comment>
<evidence type="ECO:0000256" key="3">
    <source>
        <dbReference type="PROSITE-ProRule" id="PRU00529"/>
    </source>
</evidence>
<feature type="region of interest" description="Disordered" evidence="4">
    <location>
        <begin position="382"/>
        <end position="417"/>
    </location>
</feature>
<dbReference type="Gene3D" id="3.30.2130.30">
    <property type="match status" value="1"/>
</dbReference>
<dbReference type="Pfam" id="PF01170">
    <property type="entry name" value="UPF0020"/>
    <property type="match status" value="1"/>
</dbReference>
<dbReference type="Pfam" id="PF02926">
    <property type="entry name" value="THUMP"/>
    <property type="match status" value="1"/>
</dbReference>
<dbReference type="Gene3D" id="3.40.50.150">
    <property type="entry name" value="Vaccinia Virus protein VP39"/>
    <property type="match status" value="1"/>
</dbReference>
<dbReference type="PROSITE" id="PS01261">
    <property type="entry name" value="UPF0020"/>
    <property type="match status" value="1"/>
</dbReference>
<organism evidence="6 7">
    <name type="scientific">Hyalangium minutum</name>
    <dbReference type="NCBI Taxonomy" id="394096"/>
    <lineage>
        <taxon>Bacteria</taxon>
        <taxon>Pseudomonadati</taxon>
        <taxon>Myxococcota</taxon>
        <taxon>Myxococcia</taxon>
        <taxon>Myxococcales</taxon>
        <taxon>Cystobacterineae</taxon>
        <taxon>Archangiaceae</taxon>
        <taxon>Hyalangium</taxon>
    </lineage>
</organism>
<dbReference type="CDD" id="cd11715">
    <property type="entry name" value="THUMP_AdoMetMT"/>
    <property type="match status" value="1"/>
</dbReference>
<dbReference type="AlphaFoldDB" id="A0A085WJ42"/>
<feature type="domain" description="THUMP" evidence="5">
    <location>
        <begin position="46"/>
        <end position="157"/>
    </location>
</feature>
<evidence type="ECO:0000259" key="5">
    <source>
        <dbReference type="PROSITE" id="PS51165"/>
    </source>
</evidence>